<evidence type="ECO:0000313" key="5">
    <source>
        <dbReference type="Proteomes" id="UP000034595"/>
    </source>
</evidence>
<evidence type="ECO:0000313" key="4">
    <source>
        <dbReference type="EMBL" id="KKT81544.1"/>
    </source>
</evidence>
<feature type="transmembrane region" description="Helical" evidence="3">
    <location>
        <begin position="27"/>
        <end position="52"/>
    </location>
</feature>
<feature type="transmembrane region" description="Helical" evidence="3">
    <location>
        <begin position="72"/>
        <end position="93"/>
    </location>
</feature>
<protein>
    <submittedName>
        <fullName evidence="4">Uncharacterized protein</fullName>
    </submittedName>
</protein>
<dbReference type="Proteomes" id="UP000034595">
    <property type="component" value="Unassembled WGS sequence"/>
</dbReference>
<feature type="transmembrane region" description="Helical" evidence="3">
    <location>
        <begin position="243"/>
        <end position="262"/>
    </location>
</feature>
<keyword evidence="3" id="KW-0812">Transmembrane</keyword>
<evidence type="ECO:0000256" key="2">
    <source>
        <dbReference type="SAM" id="MobiDB-lite"/>
    </source>
</evidence>
<keyword evidence="3" id="KW-0472">Membrane</keyword>
<dbReference type="AlphaFoldDB" id="A0A0G1NBH4"/>
<feature type="coiled-coil region" evidence="1">
    <location>
        <begin position="538"/>
        <end position="616"/>
    </location>
</feature>
<evidence type="ECO:0000256" key="1">
    <source>
        <dbReference type="SAM" id="Coils"/>
    </source>
</evidence>
<organism evidence="4 5">
    <name type="scientific">Candidatus Azambacteria bacterium GW2011_GWA1_44_9</name>
    <dbReference type="NCBI Taxonomy" id="1618610"/>
    <lineage>
        <taxon>Bacteria</taxon>
        <taxon>Candidatus Azamiibacteriota</taxon>
    </lineage>
</organism>
<evidence type="ECO:0000256" key="3">
    <source>
        <dbReference type="SAM" id="Phobius"/>
    </source>
</evidence>
<keyword evidence="3" id="KW-1133">Transmembrane helix</keyword>
<keyword evidence="1" id="KW-0175">Coiled coil</keyword>
<feature type="transmembrane region" description="Helical" evidence="3">
    <location>
        <begin position="99"/>
        <end position="120"/>
    </location>
</feature>
<sequence>MQLDLVECGGIFSDLKVSCIVPQLTYYLLYIPAMGLLALSGYIFDFVLSLSIDHTFINQSFVSELWKIIRDFSNMIFIFILLYTGVQTIFGMGKWQQTIIKVVIVALLVNFSMFFTKVVIDAGNILAVGVYEGMGATKVDGIDRPHKSTAMGDVKERTISATLVNALNPQQFATLSANNRGAAVTIFIVAAVVCAYAAFIFIRASLLFVGRLIAFWFLMAISPFALISMTLPKGNIWGWWTNTLINQAFVAPVFLILIYFILKAITGLKTVLGNGGNVSETYFDAIVIPIVMTVMVVYALQRALGVAKDMSGKFGGIGADALGKIMSSFPMGMALGGGAALLRTSVGSRAGKLSDSGKFKQMSSNPNSALARFTGRTLQSLTDKAHNSSFDVRNADTVKWATKNAKSAFDVKIDLGKAEGKGGYKAALEKAEKDAKAEAEKMKVTSTEKENEAARMDSRYREAKEQEEAHTKAQFRTESAHKEAEKNLQNTKEWKEHENIKNNTETARSSFKSAEGSLVKKIDDLKKRQAETKIPELQSSLQEEITNTEEEIKKAKEDLDKEEQKLIDAKNAYEKTVENIKLNEAKDERDWAVKKYKETKEIIEETEKAVEVWEDQENRQRRGFSAENSMNSVFSSTKYYLSKEDRASVIKKVRKGDDKEKKKQEKFMKDLRKSMEEKEAKESKEEKPEEGKKE</sequence>
<feature type="compositionally biased region" description="Basic and acidic residues" evidence="2">
    <location>
        <begin position="443"/>
        <end position="471"/>
    </location>
</feature>
<feature type="region of interest" description="Disordered" evidence="2">
    <location>
        <begin position="652"/>
        <end position="694"/>
    </location>
</feature>
<feature type="compositionally biased region" description="Basic and acidic residues" evidence="2">
    <location>
        <begin position="655"/>
        <end position="694"/>
    </location>
</feature>
<gene>
    <name evidence="4" type="ORF">UW78_C0008G0019</name>
</gene>
<accession>A0A0G1NBH4</accession>
<feature type="region of interest" description="Disordered" evidence="2">
    <location>
        <begin position="443"/>
        <end position="515"/>
    </location>
</feature>
<feature type="transmembrane region" description="Helical" evidence="3">
    <location>
        <begin position="208"/>
        <end position="231"/>
    </location>
</feature>
<feature type="compositionally biased region" description="Basic and acidic residues" evidence="2">
    <location>
        <begin position="478"/>
        <end position="500"/>
    </location>
</feature>
<feature type="transmembrane region" description="Helical" evidence="3">
    <location>
        <begin position="181"/>
        <end position="202"/>
    </location>
</feature>
<name>A0A0G1NBH4_9BACT</name>
<reference evidence="4 5" key="1">
    <citation type="journal article" date="2015" name="Nature">
        <title>rRNA introns, odd ribosomes, and small enigmatic genomes across a large radiation of phyla.</title>
        <authorList>
            <person name="Brown C.T."/>
            <person name="Hug L.A."/>
            <person name="Thomas B.C."/>
            <person name="Sharon I."/>
            <person name="Castelle C.J."/>
            <person name="Singh A."/>
            <person name="Wilkins M.J."/>
            <person name="Williams K.H."/>
            <person name="Banfield J.F."/>
        </authorList>
    </citation>
    <scope>NUCLEOTIDE SEQUENCE [LARGE SCALE GENOMIC DNA]</scope>
</reference>
<dbReference type="EMBL" id="LCJQ01000008">
    <property type="protein sequence ID" value="KKT81544.1"/>
    <property type="molecule type" value="Genomic_DNA"/>
</dbReference>
<proteinExistence type="predicted"/>
<feature type="compositionally biased region" description="Polar residues" evidence="2">
    <location>
        <begin position="501"/>
        <end position="512"/>
    </location>
</feature>
<comment type="caution">
    <text evidence="4">The sequence shown here is derived from an EMBL/GenBank/DDBJ whole genome shotgun (WGS) entry which is preliminary data.</text>
</comment>
<feature type="transmembrane region" description="Helical" evidence="3">
    <location>
        <begin position="282"/>
        <end position="300"/>
    </location>
</feature>